<dbReference type="Gene3D" id="2.60.40.4070">
    <property type="match status" value="1"/>
</dbReference>
<gene>
    <name evidence="3" type="ORF">HZA61_15510</name>
</gene>
<keyword evidence="1" id="KW-0732">Signal</keyword>
<evidence type="ECO:0000256" key="1">
    <source>
        <dbReference type="SAM" id="SignalP"/>
    </source>
</evidence>
<name>A0A933SE53_UNCEI</name>
<comment type="caution">
    <text evidence="3">The sequence shown here is derived from an EMBL/GenBank/DDBJ whole genome shotgun (WGS) entry which is preliminary data.</text>
</comment>
<protein>
    <recommendedName>
        <fullName evidence="2">FlgD/Vpr Ig-like domain-containing protein</fullName>
    </recommendedName>
</protein>
<evidence type="ECO:0000313" key="4">
    <source>
        <dbReference type="Proteomes" id="UP000696931"/>
    </source>
</evidence>
<dbReference type="EMBL" id="JACRIW010000112">
    <property type="protein sequence ID" value="MBI5170896.1"/>
    <property type="molecule type" value="Genomic_DNA"/>
</dbReference>
<feature type="signal peptide" evidence="1">
    <location>
        <begin position="1"/>
        <end position="21"/>
    </location>
</feature>
<organism evidence="3 4">
    <name type="scientific">Eiseniibacteriota bacterium</name>
    <dbReference type="NCBI Taxonomy" id="2212470"/>
    <lineage>
        <taxon>Bacteria</taxon>
        <taxon>Candidatus Eiseniibacteriota</taxon>
    </lineage>
</organism>
<dbReference type="Proteomes" id="UP000696931">
    <property type="component" value="Unassembled WGS sequence"/>
</dbReference>
<dbReference type="Pfam" id="PF13860">
    <property type="entry name" value="FlgD_ig"/>
    <property type="match status" value="1"/>
</dbReference>
<feature type="chain" id="PRO_5036805284" description="FlgD/Vpr Ig-like domain-containing protein" evidence="1">
    <location>
        <begin position="22"/>
        <end position="502"/>
    </location>
</feature>
<dbReference type="InterPro" id="IPR025965">
    <property type="entry name" value="FlgD/Vpr_Ig-like"/>
</dbReference>
<evidence type="ECO:0000313" key="3">
    <source>
        <dbReference type="EMBL" id="MBI5170896.1"/>
    </source>
</evidence>
<dbReference type="AlphaFoldDB" id="A0A933SE53"/>
<proteinExistence type="predicted"/>
<accession>A0A933SE53</accession>
<reference evidence="3" key="1">
    <citation type="submission" date="2020-07" db="EMBL/GenBank/DDBJ databases">
        <title>Huge and variable diversity of episymbiotic CPR bacteria and DPANN archaea in groundwater ecosystems.</title>
        <authorList>
            <person name="He C.Y."/>
            <person name="Keren R."/>
            <person name="Whittaker M."/>
            <person name="Farag I.F."/>
            <person name="Doudna J."/>
            <person name="Cate J.H.D."/>
            <person name="Banfield J.F."/>
        </authorList>
    </citation>
    <scope>NUCLEOTIDE SEQUENCE</scope>
    <source>
        <strain evidence="3">NC_groundwater_1813_Pr3_B-0.1um_71_17</strain>
    </source>
</reference>
<evidence type="ECO:0000259" key="2">
    <source>
        <dbReference type="Pfam" id="PF13860"/>
    </source>
</evidence>
<feature type="domain" description="FlgD/Vpr Ig-like" evidence="2">
    <location>
        <begin position="424"/>
        <end position="487"/>
    </location>
</feature>
<sequence length="502" mass="52864">MRVSWAAAALIALAVPSSVTASGAGARAWAPLPPGSTALLDANHVVLRISNAGHWASPWDDPWPALEYPRGSGSGLFDAGGLWAAAKLDGAWRVAIADFGSEFVPGDAPGGVSSIDEVRHRVFRIVRGDTTGHAAWLAHAAPMGAPVRSGGSTPADLGDVTVWTVATDAAPVVSAIPVLGGRLSAPLGLEVRLTGWAFDRPGALRDVAYFRWRLTNRGAVALDSLRLGLFLDPLGLAGSPCWVASDTSRDLVYAWRQRDLDPVYGAAGPAAGVRLLRGPVRAGRAARMSAVSVWPNGSDPADAGQYVNALRGLRPDGVAFVDSSTGAPTTFWSPGDPVTGLEWVAEGPPHGHTVLAIEPVALEPGESTEFTFAVVAGQGGDRFDSIRRMRANADEARAQWAADFAQLPPREVLPLRAGPNPAAGEVRLSWSVTEGPRPMRADVYDLSGRRVRTLLRATLPVGDHALVWDGRDDAGLALPQGVYVVRLRSGVREAKARVTLLR</sequence>